<organism evidence="9 10">
    <name type="scientific">Xenopus laevis</name>
    <name type="common">African clawed frog</name>
    <dbReference type="NCBI Taxonomy" id="8355"/>
    <lineage>
        <taxon>Eukaryota</taxon>
        <taxon>Metazoa</taxon>
        <taxon>Chordata</taxon>
        <taxon>Craniata</taxon>
        <taxon>Vertebrata</taxon>
        <taxon>Euteleostomi</taxon>
        <taxon>Amphibia</taxon>
        <taxon>Batrachia</taxon>
        <taxon>Anura</taxon>
        <taxon>Pipoidea</taxon>
        <taxon>Pipidae</taxon>
        <taxon>Xenopodinae</taxon>
        <taxon>Xenopus</taxon>
        <taxon>Xenopus</taxon>
    </lineage>
</organism>
<evidence type="ECO:0000256" key="2">
    <source>
        <dbReference type="ARBA" id="ARBA00008326"/>
    </source>
</evidence>
<proteinExistence type="inferred from homology"/>
<feature type="signal peptide" evidence="8">
    <location>
        <begin position="1"/>
        <end position="24"/>
    </location>
</feature>
<evidence type="ECO:0000256" key="1">
    <source>
        <dbReference type="ARBA" id="ARBA00004613"/>
    </source>
</evidence>
<protein>
    <recommendedName>
        <fullName evidence="11">Fibroblast growth factor-binding protein 1</fullName>
    </recommendedName>
</protein>
<dbReference type="PANTHER" id="PTHR15258">
    <property type="entry name" value="FGF BINDING PROTEIN-RELATED"/>
    <property type="match status" value="1"/>
</dbReference>
<evidence type="ECO:0000256" key="5">
    <source>
        <dbReference type="ARBA" id="ARBA00023157"/>
    </source>
</evidence>
<reference evidence="10" key="1">
    <citation type="journal article" date="2016" name="Nature">
        <title>Genome evolution in the allotetraploid frog Xenopus laevis.</title>
        <authorList>
            <person name="Session A.M."/>
            <person name="Uno Y."/>
            <person name="Kwon T."/>
            <person name="Chapman J.A."/>
            <person name="Toyoda A."/>
            <person name="Takahashi S."/>
            <person name="Fukui A."/>
            <person name="Hikosaka A."/>
            <person name="Suzuki A."/>
            <person name="Kondo M."/>
            <person name="van Heeringen S.J."/>
            <person name="Quigley I."/>
            <person name="Heinz S."/>
            <person name="Ogino H."/>
            <person name="Ochi H."/>
            <person name="Hellsten U."/>
            <person name="Lyons J.B."/>
            <person name="Simakov O."/>
            <person name="Putnam N."/>
            <person name="Stites J."/>
            <person name="Kuroki Y."/>
            <person name="Tanaka T."/>
            <person name="Michiue T."/>
            <person name="Watanabe M."/>
            <person name="Bogdanovic O."/>
            <person name="Lister R."/>
            <person name="Georgiou G."/>
            <person name="Paranjpe S.S."/>
            <person name="van Kruijsbergen I."/>
            <person name="Shu S."/>
            <person name="Carlson J."/>
            <person name="Kinoshita T."/>
            <person name="Ohta Y."/>
            <person name="Mawaribuchi S."/>
            <person name="Jenkins J."/>
            <person name="Grimwood J."/>
            <person name="Schmutz J."/>
            <person name="Mitros T."/>
            <person name="Mozaffari S.V."/>
            <person name="Suzuki Y."/>
            <person name="Haramoto Y."/>
            <person name="Yamamoto T.S."/>
            <person name="Takagi C."/>
            <person name="Heald R."/>
            <person name="Miller K."/>
            <person name="Haudenschild C."/>
            <person name="Kitzman J."/>
            <person name="Nakayama T."/>
            <person name="Izutsu Y."/>
            <person name="Robert J."/>
            <person name="Fortriede J."/>
            <person name="Burns K."/>
            <person name="Lotay V."/>
            <person name="Karimi K."/>
            <person name="Yasuoka Y."/>
            <person name="Dichmann D.S."/>
            <person name="Flajnik M.F."/>
            <person name="Houston D.W."/>
            <person name="Shendure J."/>
            <person name="DuPasquier L."/>
            <person name="Vize P.D."/>
            <person name="Zorn A.M."/>
            <person name="Ito M."/>
            <person name="Marcotte E.M."/>
            <person name="Wallingford J.B."/>
            <person name="Ito Y."/>
            <person name="Asashima M."/>
            <person name="Ueno N."/>
            <person name="Matsuda Y."/>
            <person name="Veenstra G.J."/>
            <person name="Fujiyama A."/>
            <person name="Harland R.M."/>
            <person name="Taira M."/>
            <person name="Rokhsar D.S."/>
        </authorList>
    </citation>
    <scope>NUCLEOTIDE SEQUENCE [LARGE SCALE GENOMIC DNA]</scope>
    <source>
        <strain evidence="10">J</strain>
    </source>
</reference>
<evidence type="ECO:0000256" key="7">
    <source>
        <dbReference type="SAM" id="MobiDB-lite"/>
    </source>
</evidence>
<dbReference type="GO" id="GO:0005576">
    <property type="term" value="C:extracellular region"/>
    <property type="evidence" value="ECO:0007669"/>
    <property type="project" value="UniProtKB-SubCell"/>
</dbReference>
<keyword evidence="4 8" id="KW-0732">Signal</keyword>
<sequence>MKLAHIAFLGIITLLVSDILLVEGNKEREGKKERGKTKGDKKSETDAPQGKGGRSKGGKGSYQGKFVSKENANCTWAVTETQSVTLKIDCKKEGSSFSCTFGGNPSSCPKYTGNEKSYWKQISRALKKQKKICQDPKAVLKSKECKKGPQEAHLRYLSSDSLEPENTEKEPAVQVKEMEAGKDCEEDADPAERQRIVAEYCGHSWGSFCNFFLSMLQSKSC</sequence>
<comment type="subcellular location">
    <subcellularLocation>
        <location evidence="1">Secreted</location>
    </subcellularLocation>
</comment>
<comment type="similarity">
    <text evidence="2">Belongs to the fibroblast growth factor-binding protein family.</text>
</comment>
<dbReference type="AlphaFoldDB" id="A0A974DRN3"/>
<feature type="compositionally biased region" description="Basic and acidic residues" evidence="7">
    <location>
        <begin position="166"/>
        <end position="183"/>
    </location>
</feature>
<dbReference type="Pfam" id="PF06473">
    <property type="entry name" value="FGF-BP1"/>
    <property type="match status" value="1"/>
</dbReference>
<evidence type="ECO:0000256" key="4">
    <source>
        <dbReference type="ARBA" id="ARBA00022729"/>
    </source>
</evidence>
<dbReference type="GO" id="GO:0019838">
    <property type="term" value="F:growth factor binding"/>
    <property type="evidence" value="ECO:0007669"/>
    <property type="project" value="UniProtKB-KW"/>
</dbReference>
<feature type="chain" id="PRO_5037286851" description="Fibroblast growth factor-binding protein 1" evidence="8">
    <location>
        <begin position="25"/>
        <end position="221"/>
    </location>
</feature>
<keyword evidence="5" id="KW-1015">Disulfide bond</keyword>
<feature type="region of interest" description="Disordered" evidence="7">
    <location>
        <begin position="146"/>
        <end position="190"/>
    </location>
</feature>
<accession>A0A974DRN3</accession>
<evidence type="ECO:0008006" key="11">
    <source>
        <dbReference type="Google" id="ProtNLM"/>
    </source>
</evidence>
<dbReference type="PANTHER" id="PTHR15258:SF2">
    <property type="entry name" value="FIBROBLAST GROWTH FACTOR-BINDING PROTEIN 1"/>
    <property type="match status" value="1"/>
</dbReference>
<dbReference type="GO" id="GO:0007267">
    <property type="term" value="P:cell-cell signaling"/>
    <property type="evidence" value="ECO:0007669"/>
    <property type="project" value="TreeGrafter"/>
</dbReference>
<name>A0A974DRN3_XENLA</name>
<keyword evidence="3" id="KW-0964">Secreted</keyword>
<dbReference type="Proteomes" id="UP000694892">
    <property type="component" value="Chromosome 1S"/>
</dbReference>
<feature type="region of interest" description="Disordered" evidence="7">
    <location>
        <begin position="26"/>
        <end position="64"/>
    </location>
</feature>
<evidence type="ECO:0000256" key="3">
    <source>
        <dbReference type="ARBA" id="ARBA00022525"/>
    </source>
</evidence>
<evidence type="ECO:0000313" key="9">
    <source>
        <dbReference type="EMBL" id="OCT96733.1"/>
    </source>
</evidence>
<dbReference type="InterPro" id="IPR010510">
    <property type="entry name" value="FGF1-bd"/>
</dbReference>
<gene>
    <name evidence="9" type="ORF">XELAEV_18008946mg</name>
</gene>
<dbReference type="OMA" id="FVLGVNC"/>
<evidence type="ECO:0000256" key="8">
    <source>
        <dbReference type="SAM" id="SignalP"/>
    </source>
</evidence>
<feature type="compositionally biased region" description="Basic and acidic residues" evidence="7">
    <location>
        <begin position="26"/>
        <end position="45"/>
    </location>
</feature>
<dbReference type="EMBL" id="CM004467">
    <property type="protein sequence ID" value="OCT96733.1"/>
    <property type="molecule type" value="Genomic_DNA"/>
</dbReference>
<evidence type="ECO:0000313" key="10">
    <source>
        <dbReference type="Proteomes" id="UP000694892"/>
    </source>
</evidence>
<keyword evidence="6" id="KW-0340">Growth factor binding</keyword>
<evidence type="ECO:0000256" key="6">
    <source>
        <dbReference type="ARBA" id="ARBA00023183"/>
    </source>
</evidence>